<evidence type="ECO:0000313" key="6">
    <source>
        <dbReference type="Proteomes" id="UP000189545"/>
    </source>
</evidence>
<name>A0A1S6HRS6_9GAMM</name>
<protein>
    <submittedName>
        <fullName evidence="5">3-oxoacyl-(Acyl-carrier-protein) reductase</fullName>
        <ecNumber evidence="5">1.1.1.100</ecNumber>
    </submittedName>
</protein>
<dbReference type="Gene3D" id="3.40.50.720">
    <property type="entry name" value="NAD(P)-binding Rossmann-like Domain"/>
    <property type="match status" value="1"/>
</dbReference>
<evidence type="ECO:0000256" key="1">
    <source>
        <dbReference type="ARBA" id="ARBA00006484"/>
    </source>
</evidence>
<evidence type="ECO:0000259" key="4">
    <source>
        <dbReference type="SMART" id="SM00822"/>
    </source>
</evidence>
<comment type="similarity">
    <text evidence="1 3">Belongs to the short-chain dehydrogenases/reductases (SDR) family.</text>
</comment>
<dbReference type="GO" id="GO:0032787">
    <property type="term" value="P:monocarboxylic acid metabolic process"/>
    <property type="evidence" value="ECO:0007669"/>
    <property type="project" value="UniProtKB-ARBA"/>
</dbReference>
<dbReference type="KEGG" id="spsw:Sps_03047"/>
<sequence length="248" mass="27176">MSHRKVAIVTGALGGIGSITCRELVKNDYLVIAVCRVRTDEEMAEWRDKYDLTTRDVKSFFMDVTDNQACAVGLKTIFQEFGHVDVLINNVGITRDSQFKKMNFEQWNQVINTNLNSLFNMTQPIFQAMCEQGFGRIINISSVNGLKGQFGQTNYSAAKAGMIGFTKALAYEGAGKGVTVNVVAPGYTRTPMVAAMKPELLENITSQIPIKRLAEPSEVAAAIIYLASTEASYITGETLSINGGQYMS</sequence>
<dbReference type="InterPro" id="IPR057326">
    <property type="entry name" value="KR_dom"/>
</dbReference>
<dbReference type="Pfam" id="PF00106">
    <property type="entry name" value="adh_short"/>
    <property type="match status" value="1"/>
</dbReference>
<dbReference type="Proteomes" id="UP000189545">
    <property type="component" value="Chromosome"/>
</dbReference>
<dbReference type="PRINTS" id="PR00080">
    <property type="entry name" value="SDRFAMILY"/>
</dbReference>
<dbReference type="InterPro" id="IPR002347">
    <property type="entry name" value="SDR_fam"/>
</dbReference>
<accession>A0A1S6HRS6</accession>
<dbReference type="NCBIfam" id="TIGR01829">
    <property type="entry name" value="AcAcCoA_reduct"/>
    <property type="match status" value="1"/>
</dbReference>
<gene>
    <name evidence="5" type="ORF">Sps_03047</name>
</gene>
<dbReference type="RefSeq" id="WP_077753271.1">
    <property type="nucleotide sequence ID" value="NZ_CP014782.1"/>
</dbReference>
<dbReference type="InterPro" id="IPR020904">
    <property type="entry name" value="Sc_DH/Rdtase_CS"/>
</dbReference>
<proteinExistence type="inferred from homology"/>
<dbReference type="SUPFAM" id="SSF51735">
    <property type="entry name" value="NAD(P)-binding Rossmann-fold domains"/>
    <property type="match status" value="1"/>
</dbReference>
<feature type="domain" description="Ketoreductase" evidence="4">
    <location>
        <begin position="5"/>
        <end position="190"/>
    </location>
</feature>
<dbReference type="InterPro" id="IPR011283">
    <property type="entry name" value="Acetoacetyl-CoA_reductase"/>
</dbReference>
<evidence type="ECO:0000313" key="5">
    <source>
        <dbReference type="EMBL" id="AQS38194.1"/>
    </source>
</evidence>
<dbReference type="PANTHER" id="PTHR42879:SF2">
    <property type="entry name" value="3-OXOACYL-[ACYL-CARRIER-PROTEIN] REDUCTASE FABG"/>
    <property type="match status" value="1"/>
</dbReference>
<dbReference type="PRINTS" id="PR00081">
    <property type="entry name" value="GDHRDH"/>
</dbReference>
<dbReference type="GO" id="GO:0005737">
    <property type="term" value="C:cytoplasm"/>
    <property type="evidence" value="ECO:0007669"/>
    <property type="project" value="InterPro"/>
</dbReference>
<dbReference type="GO" id="GO:0042619">
    <property type="term" value="P:poly-hydroxybutyrate biosynthetic process"/>
    <property type="evidence" value="ECO:0007669"/>
    <property type="project" value="InterPro"/>
</dbReference>
<dbReference type="GO" id="GO:0004316">
    <property type="term" value="F:3-oxoacyl-[acyl-carrier-protein] reductase (NADPH) activity"/>
    <property type="evidence" value="ECO:0007669"/>
    <property type="project" value="UniProtKB-EC"/>
</dbReference>
<dbReference type="EMBL" id="CP014782">
    <property type="protein sequence ID" value="AQS38194.1"/>
    <property type="molecule type" value="Genomic_DNA"/>
</dbReference>
<dbReference type="OrthoDB" id="9804774at2"/>
<dbReference type="AlphaFoldDB" id="A0A1S6HRS6"/>
<dbReference type="InterPro" id="IPR050259">
    <property type="entry name" value="SDR"/>
</dbReference>
<dbReference type="PANTHER" id="PTHR42879">
    <property type="entry name" value="3-OXOACYL-(ACYL-CARRIER-PROTEIN) REDUCTASE"/>
    <property type="match status" value="1"/>
</dbReference>
<dbReference type="PROSITE" id="PS00061">
    <property type="entry name" value="ADH_SHORT"/>
    <property type="match status" value="1"/>
</dbReference>
<dbReference type="NCBIfam" id="NF009466">
    <property type="entry name" value="PRK12826.1-2"/>
    <property type="match status" value="1"/>
</dbReference>
<dbReference type="GO" id="GO:0018454">
    <property type="term" value="F:acetoacetyl-CoA reductase activity"/>
    <property type="evidence" value="ECO:0007669"/>
    <property type="project" value="InterPro"/>
</dbReference>
<dbReference type="EC" id="1.1.1.100" evidence="5"/>
<dbReference type="SMART" id="SM00822">
    <property type="entry name" value="PKS_KR"/>
    <property type="match status" value="1"/>
</dbReference>
<organism evidence="5 6">
    <name type="scientific">Shewanella psychrophila</name>
    <dbReference type="NCBI Taxonomy" id="225848"/>
    <lineage>
        <taxon>Bacteria</taxon>
        <taxon>Pseudomonadati</taxon>
        <taxon>Pseudomonadota</taxon>
        <taxon>Gammaproteobacteria</taxon>
        <taxon>Alteromonadales</taxon>
        <taxon>Shewanellaceae</taxon>
        <taxon>Shewanella</taxon>
    </lineage>
</organism>
<dbReference type="FunFam" id="3.40.50.720:FF:000173">
    <property type="entry name" value="3-oxoacyl-[acyl-carrier protein] reductase"/>
    <property type="match status" value="1"/>
</dbReference>
<dbReference type="NCBIfam" id="NF009464">
    <property type="entry name" value="PRK12824.1"/>
    <property type="match status" value="1"/>
</dbReference>
<reference evidence="5 6" key="1">
    <citation type="submission" date="2016-03" db="EMBL/GenBank/DDBJ databases">
        <title>Complete genome sequence of Shewanella psychrophila WP2, a deep sea bacterium isolated from west Pacific sediment.</title>
        <authorList>
            <person name="Xu G."/>
            <person name="Jian H."/>
        </authorList>
    </citation>
    <scope>NUCLEOTIDE SEQUENCE [LARGE SCALE GENOMIC DNA]</scope>
    <source>
        <strain evidence="5 6">WP2</strain>
    </source>
</reference>
<evidence type="ECO:0000256" key="2">
    <source>
        <dbReference type="ARBA" id="ARBA00023002"/>
    </source>
</evidence>
<keyword evidence="2 5" id="KW-0560">Oxidoreductase</keyword>
<evidence type="ECO:0000256" key="3">
    <source>
        <dbReference type="RuleBase" id="RU000363"/>
    </source>
</evidence>
<dbReference type="InterPro" id="IPR036291">
    <property type="entry name" value="NAD(P)-bd_dom_sf"/>
</dbReference>
<dbReference type="STRING" id="225848.Sps_03047"/>
<keyword evidence="6" id="KW-1185">Reference proteome</keyword>